<accession>A0ACB8RBW4</accession>
<reference evidence="1" key="2">
    <citation type="journal article" date="2022" name="New Phytol.">
        <title>Evolutionary transition to the ectomycorrhizal habit in the genomes of a hyperdiverse lineage of mushroom-forming fungi.</title>
        <authorList>
            <person name="Looney B."/>
            <person name="Miyauchi S."/>
            <person name="Morin E."/>
            <person name="Drula E."/>
            <person name="Courty P.E."/>
            <person name="Kohler A."/>
            <person name="Kuo A."/>
            <person name="LaButti K."/>
            <person name="Pangilinan J."/>
            <person name="Lipzen A."/>
            <person name="Riley R."/>
            <person name="Andreopoulos W."/>
            <person name="He G."/>
            <person name="Johnson J."/>
            <person name="Nolan M."/>
            <person name="Tritt A."/>
            <person name="Barry K.W."/>
            <person name="Grigoriev I.V."/>
            <person name="Nagy L.G."/>
            <person name="Hibbett D."/>
            <person name="Henrissat B."/>
            <person name="Matheny P.B."/>
            <person name="Labbe J."/>
            <person name="Martin F.M."/>
        </authorList>
    </citation>
    <scope>NUCLEOTIDE SEQUENCE</scope>
    <source>
        <strain evidence="1">FP105234-sp</strain>
    </source>
</reference>
<reference evidence="1" key="1">
    <citation type="submission" date="2021-02" db="EMBL/GenBank/DDBJ databases">
        <authorList>
            <consortium name="DOE Joint Genome Institute"/>
            <person name="Ahrendt S."/>
            <person name="Looney B.P."/>
            <person name="Miyauchi S."/>
            <person name="Morin E."/>
            <person name="Drula E."/>
            <person name="Courty P.E."/>
            <person name="Chicoki N."/>
            <person name="Fauchery L."/>
            <person name="Kohler A."/>
            <person name="Kuo A."/>
            <person name="Labutti K."/>
            <person name="Pangilinan J."/>
            <person name="Lipzen A."/>
            <person name="Riley R."/>
            <person name="Andreopoulos W."/>
            <person name="He G."/>
            <person name="Johnson J."/>
            <person name="Barry K.W."/>
            <person name="Grigoriev I.V."/>
            <person name="Nagy L."/>
            <person name="Hibbett D."/>
            <person name="Henrissat B."/>
            <person name="Matheny P.B."/>
            <person name="Labbe J."/>
            <person name="Martin F."/>
        </authorList>
    </citation>
    <scope>NUCLEOTIDE SEQUENCE</scope>
    <source>
        <strain evidence="1">FP105234-sp</strain>
    </source>
</reference>
<gene>
    <name evidence="1" type="ORF">FA95DRAFT_1683167</name>
</gene>
<comment type="caution">
    <text evidence="1">The sequence shown here is derived from an EMBL/GenBank/DDBJ whole genome shotgun (WGS) entry which is preliminary data.</text>
</comment>
<proteinExistence type="predicted"/>
<evidence type="ECO:0000313" key="2">
    <source>
        <dbReference type="Proteomes" id="UP000814033"/>
    </source>
</evidence>
<protein>
    <submittedName>
        <fullName evidence="1">Ankyrin</fullName>
    </submittedName>
</protein>
<keyword evidence="2" id="KW-1185">Reference proteome</keyword>
<dbReference type="Proteomes" id="UP000814033">
    <property type="component" value="Unassembled WGS sequence"/>
</dbReference>
<evidence type="ECO:0000313" key="1">
    <source>
        <dbReference type="EMBL" id="KAI0041538.1"/>
    </source>
</evidence>
<dbReference type="EMBL" id="MU276117">
    <property type="protein sequence ID" value="KAI0041538.1"/>
    <property type="molecule type" value="Genomic_DNA"/>
</dbReference>
<organism evidence="1 2">
    <name type="scientific">Auriscalpium vulgare</name>
    <dbReference type="NCBI Taxonomy" id="40419"/>
    <lineage>
        <taxon>Eukaryota</taxon>
        <taxon>Fungi</taxon>
        <taxon>Dikarya</taxon>
        <taxon>Basidiomycota</taxon>
        <taxon>Agaricomycotina</taxon>
        <taxon>Agaricomycetes</taxon>
        <taxon>Russulales</taxon>
        <taxon>Auriscalpiaceae</taxon>
        <taxon>Auriscalpium</taxon>
    </lineage>
</organism>
<name>A0ACB8RBW4_9AGAM</name>
<sequence length="417" mass="44651">MSTIMGDGGFALTPRMRQLVDYGATTGFLTTKCGGQELKNIYRTQGYNFQAQLLGDFALSCYVGALVNVKHAVENGAAPPLDGTETPFKFGYAALVIVGSQRTIPVHPLSCKHVETLKYLLTHGCPPDVEDICRYTALDHATMLHYTNPAILRTLLEHGAAPNHQNIYGMTPLAGAILSGFAAAVDLLMEFGADLDIPDADGATLASIYVSSGPEIAAAVRKWLRVRAGETAPRESKACAACGKTQTSLKQCGACHSVLYCTAACQKTHWRTHKPSCQSFSTENVVVFKPMYIDSASIVPSAPVIRAVTGWREPPTENDTRGLCGQPKRYPKSLVVKVQVPDGTGDLLIYSKKREFLCYVTRGSGAAAYDRVAEVVRAKGAVAGPGQGGSKGYFAAELKSADKLVVKVSELLADQPF</sequence>